<keyword evidence="4" id="KW-1185">Reference proteome</keyword>
<dbReference type="AlphaFoldDB" id="A0A0A0C4A3"/>
<evidence type="ECO:0000313" key="4">
    <source>
        <dbReference type="Proteomes" id="UP000054314"/>
    </source>
</evidence>
<feature type="transmembrane region" description="Helical" evidence="2">
    <location>
        <begin position="46"/>
        <end position="76"/>
    </location>
</feature>
<dbReference type="EMBL" id="AXCZ01000010">
    <property type="protein sequence ID" value="KGM14189.1"/>
    <property type="molecule type" value="Genomic_DNA"/>
</dbReference>
<feature type="compositionally biased region" description="Basic and acidic residues" evidence="1">
    <location>
        <begin position="124"/>
        <end position="135"/>
    </location>
</feature>
<feature type="transmembrane region" description="Helical" evidence="2">
    <location>
        <begin position="82"/>
        <end position="104"/>
    </location>
</feature>
<comment type="caution">
    <text evidence="3">The sequence shown here is derived from an EMBL/GenBank/DDBJ whole genome shotgun (WGS) entry which is preliminary data.</text>
</comment>
<sequence length="135" mass="13887">MSSTGRPDTRPSIGELVGSLTEKLSRLIRDEISLAKAEMAQKAKHAGVGAGLLAGAALLGFFALATLIATAVLGLAEVLAPWLAALIVTLVLLTITGILALVGVKALKKGVPPVPERAQSSLRSDVEAVKEGLQR</sequence>
<organism evidence="3 4">
    <name type="scientific">Cellulomonas bogoriensis 69B4 = DSM 16987</name>
    <dbReference type="NCBI Taxonomy" id="1386082"/>
    <lineage>
        <taxon>Bacteria</taxon>
        <taxon>Bacillati</taxon>
        <taxon>Actinomycetota</taxon>
        <taxon>Actinomycetes</taxon>
        <taxon>Micrococcales</taxon>
        <taxon>Cellulomonadaceae</taxon>
        <taxon>Cellulomonas</taxon>
    </lineage>
</organism>
<proteinExistence type="predicted"/>
<dbReference type="RefSeq" id="WP_035057197.1">
    <property type="nucleotide sequence ID" value="NZ_AXCZ01000010.1"/>
</dbReference>
<dbReference type="Proteomes" id="UP000054314">
    <property type="component" value="Unassembled WGS sequence"/>
</dbReference>
<name>A0A0A0C4A3_9CELL</name>
<evidence type="ECO:0008006" key="5">
    <source>
        <dbReference type="Google" id="ProtNLM"/>
    </source>
</evidence>
<keyword evidence="2" id="KW-0812">Transmembrane</keyword>
<feature type="region of interest" description="Disordered" evidence="1">
    <location>
        <begin position="114"/>
        <end position="135"/>
    </location>
</feature>
<accession>A0A0A0C4A3</accession>
<evidence type="ECO:0000256" key="1">
    <source>
        <dbReference type="SAM" id="MobiDB-lite"/>
    </source>
</evidence>
<evidence type="ECO:0000313" key="3">
    <source>
        <dbReference type="EMBL" id="KGM14189.1"/>
    </source>
</evidence>
<reference evidence="3 4" key="1">
    <citation type="submission" date="2013-08" db="EMBL/GenBank/DDBJ databases">
        <title>Genome sequencing of Cellulomonas bogoriensis 69B4.</title>
        <authorList>
            <person name="Chen F."/>
            <person name="Li Y."/>
            <person name="Wang G."/>
        </authorList>
    </citation>
    <scope>NUCLEOTIDE SEQUENCE [LARGE SCALE GENOMIC DNA]</scope>
    <source>
        <strain evidence="3 4">69B4</strain>
    </source>
</reference>
<dbReference type="InterPro" id="IPR009937">
    <property type="entry name" value="Phage_holin_3_6"/>
</dbReference>
<gene>
    <name evidence="3" type="ORF">N869_02930</name>
</gene>
<dbReference type="Pfam" id="PF07332">
    <property type="entry name" value="Phage_holin_3_6"/>
    <property type="match status" value="1"/>
</dbReference>
<keyword evidence="2" id="KW-1133">Transmembrane helix</keyword>
<keyword evidence="2" id="KW-0472">Membrane</keyword>
<evidence type="ECO:0000256" key="2">
    <source>
        <dbReference type="SAM" id="Phobius"/>
    </source>
</evidence>
<protein>
    <recommendedName>
        <fullName evidence="5">Phage holin family protein</fullName>
    </recommendedName>
</protein>